<gene>
    <name evidence="2" type="ORF">B277_03725</name>
    <name evidence="3" type="ORF">CWN80_03090</name>
</gene>
<reference evidence="2 4" key="2">
    <citation type="journal article" date="2012" name="J. Bacteriol.">
        <title>Genome Sequence of Janibacter hoylei MTCC8307, Isolated from the Stratospheric Air.</title>
        <authorList>
            <person name="Pawar S.P."/>
            <person name="Dhotre D.P."/>
            <person name="Shetty S.A."/>
            <person name="Chowdhury S.P."/>
            <person name="Chaudhari B.L."/>
            <person name="Shouche Y.S."/>
        </authorList>
    </citation>
    <scope>NUCLEOTIDE SEQUENCE [LARGE SCALE GENOMIC DNA]</scope>
    <source>
        <strain evidence="2 4">PVAS-1</strain>
    </source>
</reference>
<evidence type="ECO:0000313" key="4">
    <source>
        <dbReference type="Proteomes" id="UP000004474"/>
    </source>
</evidence>
<comment type="caution">
    <text evidence="2">The sequence shown here is derived from an EMBL/GenBank/DDBJ whole genome shotgun (WGS) entry which is preliminary data.</text>
</comment>
<evidence type="ECO:0000313" key="3">
    <source>
        <dbReference type="EMBL" id="RWU85148.1"/>
    </source>
</evidence>
<feature type="transmembrane region" description="Helical" evidence="1">
    <location>
        <begin position="20"/>
        <end position="42"/>
    </location>
</feature>
<feature type="transmembrane region" description="Helical" evidence="1">
    <location>
        <begin position="48"/>
        <end position="67"/>
    </location>
</feature>
<evidence type="ECO:0000256" key="1">
    <source>
        <dbReference type="SAM" id="Phobius"/>
    </source>
</evidence>
<accession>K1E9K1</accession>
<evidence type="ECO:0008006" key="6">
    <source>
        <dbReference type="Google" id="ProtNLM"/>
    </source>
</evidence>
<dbReference type="RefSeq" id="WP_007925252.1">
    <property type="nucleotide sequence ID" value="NZ_ALWX01000014.1"/>
</dbReference>
<name>K1E9K1_9MICO</name>
<keyword evidence="5" id="KW-1185">Reference proteome</keyword>
<keyword evidence="1" id="KW-0472">Membrane</keyword>
<dbReference type="Proteomes" id="UP000288711">
    <property type="component" value="Unassembled WGS sequence"/>
</dbReference>
<keyword evidence="1" id="KW-1133">Transmembrane helix</keyword>
<dbReference type="AlphaFoldDB" id="K1E9K1"/>
<dbReference type="EMBL" id="ALWX01000014">
    <property type="protein sequence ID" value="EKA62127.1"/>
    <property type="molecule type" value="Genomic_DNA"/>
</dbReference>
<dbReference type="OrthoDB" id="4863943at2"/>
<reference evidence="3 5" key="1">
    <citation type="journal article" date="2009" name="Int. J. Syst. Evol. Microbiol.">
        <title>Janibacter hoylei sp. nov., Bacillus isronensis sp. nov. and Bacillus aryabhattai sp. nov., isolated from cryotubes used for collecting air from the upper atmosphere.</title>
        <authorList>
            <person name="Shivaji S."/>
            <person name="Chaturvedi P."/>
            <person name="Begum Z."/>
            <person name="Pindi P.K."/>
            <person name="Manorama R."/>
            <person name="Padmanaban D.A."/>
            <person name="Shouche Y.S."/>
            <person name="Pawar S."/>
            <person name="Vaishampayan P."/>
            <person name="Dutt C.B."/>
            <person name="Datta G.N."/>
            <person name="Manchanda R.K."/>
            <person name="Rao U.R."/>
            <person name="Bhargava P.M."/>
            <person name="Narlikar J.V."/>
        </authorList>
    </citation>
    <scope>NUCLEOTIDE SEQUENCE [LARGE SCALE GENOMIC DNA]</scope>
    <source>
        <strain evidence="3 5">PVAS-1</strain>
    </source>
</reference>
<evidence type="ECO:0000313" key="2">
    <source>
        <dbReference type="EMBL" id="EKA62127.1"/>
    </source>
</evidence>
<reference evidence="3" key="3">
    <citation type="submission" date="2017-11" db="EMBL/GenBank/DDBJ databases">
        <authorList>
            <person name="Seuylemezian A."/>
            <person name="Cooper K."/>
            <person name="Vaishampayan P."/>
        </authorList>
    </citation>
    <scope>NUCLEOTIDE SEQUENCE</scope>
    <source>
        <strain evidence="3">PVAS-1</strain>
    </source>
</reference>
<organism evidence="2 4">
    <name type="scientific">Janibacter hoylei PVAS-1</name>
    <dbReference type="NCBI Taxonomy" id="1210046"/>
    <lineage>
        <taxon>Bacteria</taxon>
        <taxon>Bacillati</taxon>
        <taxon>Actinomycetota</taxon>
        <taxon>Actinomycetes</taxon>
        <taxon>Micrococcales</taxon>
        <taxon>Intrasporangiaceae</taxon>
        <taxon>Janibacter</taxon>
    </lineage>
</organism>
<dbReference type="EMBL" id="PIPF01000002">
    <property type="protein sequence ID" value="RWU85148.1"/>
    <property type="molecule type" value="Genomic_DNA"/>
</dbReference>
<evidence type="ECO:0000313" key="5">
    <source>
        <dbReference type="Proteomes" id="UP000288711"/>
    </source>
</evidence>
<dbReference type="Proteomes" id="UP000004474">
    <property type="component" value="Unassembled WGS sequence"/>
</dbReference>
<dbReference type="PATRIC" id="fig|1210046.3.peg.722"/>
<proteinExistence type="predicted"/>
<dbReference type="STRING" id="1210046.B277_03725"/>
<keyword evidence="1" id="KW-0812">Transmembrane</keyword>
<protein>
    <recommendedName>
        <fullName evidence="6">PH domain-containing protein</fullName>
    </recommendedName>
</protein>
<sequence>MSDEDLTSATGELELRAARVGMVFVLLVCAGFAVIGLCLLAGDGLVQMLGIALLVFFGAVGIPTALWRLIRPSVEVRVDPTRGVWIRELGGWTPWSDIVSVGRGKVESRPVVELHLTEGGTVRVPPTVARRPQEVFAILSREHSRARAR</sequence>